<comment type="catalytic activity">
    <reaction evidence="13">
        <text>malonyl-[ACP] + S-adenosyl-L-methionine = malonyl-[ACP] methyl ester + S-adenosyl-L-homocysteine</text>
        <dbReference type="Rhea" id="RHEA:17105"/>
        <dbReference type="Rhea" id="RHEA-COMP:9623"/>
        <dbReference type="Rhea" id="RHEA-COMP:9954"/>
        <dbReference type="ChEBI" id="CHEBI:57856"/>
        <dbReference type="ChEBI" id="CHEBI:59789"/>
        <dbReference type="ChEBI" id="CHEBI:78449"/>
        <dbReference type="ChEBI" id="CHEBI:78845"/>
        <dbReference type="EC" id="2.1.1.197"/>
    </reaction>
</comment>
<dbReference type="CDD" id="cd02440">
    <property type="entry name" value="AdoMet_MTases"/>
    <property type="match status" value="1"/>
</dbReference>
<dbReference type="InterPro" id="IPR004472">
    <property type="entry name" value="DTB_synth_BioD"/>
</dbReference>
<dbReference type="SUPFAM" id="SSF52540">
    <property type="entry name" value="P-loop containing nucleoside triphosphate hydrolases"/>
    <property type="match status" value="1"/>
</dbReference>
<keyword evidence="15" id="KW-1185">Reference proteome</keyword>
<feature type="binding site" evidence="12">
    <location>
        <position position="272"/>
    </location>
    <ligand>
        <name>Mg(2+)</name>
        <dbReference type="ChEBI" id="CHEBI:18420"/>
    </ligand>
</feature>
<dbReference type="NCBIfam" id="TIGR02072">
    <property type="entry name" value="BioC"/>
    <property type="match status" value="1"/>
</dbReference>
<keyword evidence="4 13" id="KW-0808">Transferase</keyword>
<dbReference type="Gene3D" id="3.40.50.300">
    <property type="entry name" value="P-loop containing nucleotide triphosphate hydrolases"/>
    <property type="match status" value="1"/>
</dbReference>
<evidence type="ECO:0000256" key="4">
    <source>
        <dbReference type="ARBA" id="ARBA00022679"/>
    </source>
</evidence>
<feature type="binding site" evidence="12">
    <location>
        <position position="305"/>
    </location>
    <ligand>
        <name>ATP</name>
        <dbReference type="ChEBI" id="CHEBI:30616"/>
    </ligand>
</feature>
<dbReference type="Pfam" id="PF13500">
    <property type="entry name" value="AAA_26"/>
    <property type="match status" value="1"/>
</dbReference>
<dbReference type="UniPathway" id="UPA00078">
    <property type="reaction ID" value="UER00161"/>
</dbReference>
<dbReference type="Gene3D" id="3.40.50.150">
    <property type="entry name" value="Vaccinia Virus protein VP39"/>
    <property type="match status" value="1"/>
</dbReference>
<dbReference type="HAMAP" id="MF_00835">
    <property type="entry name" value="BioC"/>
    <property type="match status" value="1"/>
</dbReference>
<organism evidence="14 15">
    <name type="scientific">[Actinobacillus] rossii</name>
    <dbReference type="NCBI Taxonomy" id="123820"/>
    <lineage>
        <taxon>Bacteria</taxon>
        <taxon>Pseudomonadati</taxon>
        <taxon>Pseudomonadota</taxon>
        <taxon>Gammaproteobacteria</taxon>
        <taxon>Pasteurellales</taxon>
        <taxon>Pasteurellaceae</taxon>
    </lineage>
</organism>
<comment type="function">
    <text evidence="13">Converts the free carboxyl group of a malonyl-thioester to its methyl ester by transfer of a methyl group from S-adenosyl-L-methionine (SAM). It allows to synthesize pimeloyl-ACP via the fatty acid synthetic pathway.</text>
</comment>
<dbReference type="GO" id="GO:0000287">
    <property type="term" value="F:magnesium ion binding"/>
    <property type="evidence" value="ECO:0007669"/>
    <property type="project" value="UniProtKB-UniRule"/>
</dbReference>
<keyword evidence="7 12" id="KW-0547">Nucleotide-binding</keyword>
<comment type="subcellular location">
    <subcellularLocation>
        <location evidence="12">Cytoplasm</location>
    </subcellularLocation>
</comment>
<keyword evidence="1 12" id="KW-0963">Cytoplasm</keyword>
<dbReference type="InterPro" id="IPR027417">
    <property type="entry name" value="P-loop_NTPase"/>
</dbReference>
<comment type="function">
    <text evidence="12">Catalyzes a mechanistically unusual reaction, the ATP-dependent insertion of CO2 between the N7 and N8 nitrogen atoms of 7,8-diaminopelargonic acid (DAPA, also called 7,8-diammoniononanoate) to form a ureido ring.</text>
</comment>
<dbReference type="GO" id="GO:0004141">
    <property type="term" value="F:dethiobiotin synthase activity"/>
    <property type="evidence" value="ECO:0007669"/>
    <property type="project" value="UniProtKB-UniRule"/>
</dbReference>
<dbReference type="GO" id="GO:0032259">
    <property type="term" value="P:methylation"/>
    <property type="evidence" value="ECO:0007669"/>
    <property type="project" value="UniProtKB-KW"/>
</dbReference>
<dbReference type="NCBIfam" id="TIGR00347">
    <property type="entry name" value="bioD"/>
    <property type="match status" value="1"/>
</dbReference>
<dbReference type="EC" id="2.1.1.197" evidence="13"/>
<dbReference type="HAMAP" id="MF_00336">
    <property type="entry name" value="BioD"/>
    <property type="match status" value="1"/>
</dbReference>
<feature type="binding site" evidence="12">
    <location>
        <begin position="268"/>
        <end position="273"/>
    </location>
    <ligand>
        <name>ATP</name>
        <dbReference type="ChEBI" id="CHEBI:30616"/>
    </ligand>
</feature>
<comment type="cofactor">
    <cofactor evidence="12">
        <name>Mg(2+)</name>
        <dbReference type="ChEBI" id="CHEBI:18420"/>
    </cofactor>
</comment>
<feature type="binding site" evidence="12">
    <location>
        <position position="297"/>
    </location>
    <ligand>
        <name>substrate</name>
    </ligand>
</feature>
<dbReference type="GO" id="GO:0005524">
    <property type="term" value="F:ATP binding"/>
    <property type="evidence" value="ECO:0007669"/>
    <property type="project" value="UniProtKB-UniRule"/>
</dbReference>
<feature type="binding site" evidence="12">
    <location>
        <position position="305"/>
    </location>
    <ligand>
        <name>Mg(2+)</name>
        <dbReference type="ChEBI" id="CHEBI:18420"/>
    </ligand>
</feature>
<evidence type="ECO:0000256" key="1">
    <source>
        <dbReference type="ARBA" id="ARBA00022490"/>
    </source>
</evidence>
<comment type="caution">
    <text evidence="12">Lacks conserved residue(s) required for the propagation of feature annotation.</text>
</comment>
<feature type="binding site" evidence="12">
    <location>
        <begin position="370"/>
        <end position="373"/>
    </location>
    <ligand>
        <name>ATP</name>
        <dbReference type="ChEBI" id="CHEBI:30616"/>
    </ligand>
</feature>
<reference evidence="14 15" key="1">
    <citation type="submission" date="2018-06" db="EMBL/GenBank/DDBJ databases">
        <authorList>
            <consortium name="Pathogen Informatics"/>
            <person name="Doyle S."/>
        </authorList>
    </citation>
    <scope>NUCLEOTIDE SEQUENCE [LARGE SCALE GENOMIC DNA]</scope>
    <source>
        <strain evidence="14 15">NCTC10801</strain>
    </source>
</reference>
<dbReference type="GO" id="GO:0010340">
    <property type="term" value="F:carboxyl-O-methyltransferase activity"/>
    <property type="evidence" value="ECO:0007669"/>
    <property type="project" value="UniProtKB-UniRule"/>
</dbReference>
<keyword evidence="9 12" id="KW-0067">ATP-binding</keyword>
<keyword evidence="3 13" id="KW-0489">Methyltransferase</keyword>
<dbReference type="GO" id="GO:0042803">
    <property type="term" value="F:protein homodimerization activity"/>
    <property type="evidence" value="ECO:0007669"/>
    <property type="project" value="UniProtKB-ARBA"/>
</dbReference>
<evidence type="ECO:0000256" key="5">
    <source>
        <dbReference type="ARBA" id="ARBA00022691"/>
    </source>
</evidence>
<comment type="catalytic activity">
    <reaction evidence="11">
        <text>(7R,8S)-8-amino-7-(carboxyamino)nonanoate + ATP = (4R,5S)-dethiobiotin + ADP + phosphate + H(+)</text>
        <dbReference type="Rhea" id="RHEA:63684"/>
        <dbReference type="ChEBI" id="CHEBI:15378"/>
        <dbReference type="ChEBI" id="CHEBI:30616"/>
        <dbReference type="ChEBI" id="CHEBI:43474"/>
        <dbReference type="ChEBI" id="CHEBI:149470"/>
        <dbReference type="ChEBI" id="CHEBI:149473"/>
        <dbReference type="ChEBI" id="CHEBI:456216"/>
    </reaction>
</comment>
<feature type="active site" evidence="12">
    <location>
        <position position="293"/>
    </location>
</feature>
<feature type="binding site" evidence="12">
    <location>
        <position position="370"/>
    </location>
    <ligand>
        <name>Mg(2+)</name>
        <dbReference type="ChEBI" id="CHEBI:18420"/>
    </ligand>
</feature>
<feature type="binding site" evidence="12">
    <location>
        <begin position="430"/>
        <end position="431"/>
    </location>
    <ligand>
        <name>ATP</name>
        <dbReference type="ChEBI" id="CHEBI:30616"/>
    </ligand>
</feature>
<dbReference type="GO" id="GO:0102130">
    <property type="term" value="F:malonyl-CoA methyltransferase activity"/>
    <property type="evidence" value="ECO:0007669"/>
    <property type="project" value="UniProtKB-EC"/>
</dbReference>
<evidence type="ECO:0000256" key="9">
    <source>
        <dbReference type="ARBA" id="ARBA00022840"/>
    </source>
</evidence>
<dbReference type="Proteomes" id="UP000254649">
    <property type="component" value="Unassembled WGS sequence"/>
</dbReference>
<dbReference type="EC" id="6.3.3.3" evidence="12"/>
<evidence type="ECO:0000256" key="3">
    <source>
        <dbReference type="ARBA" id="ARBA00022603"/>
    </source>
</evidence>
<dbReference type="GO" id="GO:0009102">
    <property type="term" value="P:biotin biosynthetic process"/>
    <property type="evidence" value="ECO:0007669"/>
    <property type="project" value="UniProtKB-UniRule"/>
</dbReference>
<keyword evidence="5 13" id="KW-0949">S-adenosyl-L-methionine</keyword>
<accession>A0A380TNC7</accession>
<protein>
    <recommendedName>
        <fullName evidence="12 13">Multifunctional fusion protein</fullName>
    </recommendedName>
    <domain>
        <recommendedName>
            <fullName evidence="12">ATP-dependent dethiobiotin synthetase BioD</fullName>
            <ecNumber evidence="12">6.3.3.3</ecNumber>
        </recommendedName>
        <alternativeName>
            <fullName evidence="12">DTB synthetase</fullName>
        </alternativeName>
        <alternativeName>
            <fullName evidence="12">Dethiobiotin synthase</fullName>
            <shortName evidence="12">DTBS</shortName>
        </alternativeName>
    </domain>
    <domain>
        <recommendedName>
            <fullName evidence="13">Malonyl-[acyl-carrier protein] O-methyltransferase</fullName>
            <shortName evidence="13">Malonyl-ACP O-methyltransferase</shortName>
            <ecNumber evidence="13">2.1.1.197</ecNumber>
        </recommendedName>
        <alternativeName>
            <fullName evidence="13">Biotin synthesis protein BioC</fullName>
        </alternativeName>
    </domain>
</protein>
<evidence type="ECO:0000256" key="7">
    <source>
        <dbReference type="ARBA" id="ARBA00022741"/>
    </source>
</evidence>
<comment type="similarity">
    <text evidence="13">Belongs to the methyltransferase superfamily.</text>
</comment>
<name>A0A380TNC7_9PAST</name>
<dbReference type="SUPFAM" id="SSF53335">
    <property type="entry name" value="S-adenosyl-L-methionine-dependent methyltransferases"/>
    <property type="match status" value="1"/>
</dbReference>
<dbReference type="InterPro" id="IPR029063">
    <property type="entry name" value="SAM-dependent_MTases_sf"/>
</dbReference>
<keyword evidence="2 12" id="KW-0436">Ligase</keyword>
<dbReference type="AlphaFoldDB" id="A0A380TNC7"/>
<comment type="catalytic activity">
    <reaction evidence="12">
        <text>(7R,8S)-7,8-diammoniononanoate + CO2 + ATP = (4R,5S)-dethiobiotin + ADP + phosphate + 3 H(+)</text>
        <dbReference type="Rhea" id="RHEA:15805"/>
        <dbReference type="ChEBI" id="CHEBI:15378"/>
        <dbReference type="ChEBI" id="CHEBI:16526"/>
        <dbReference type="ChEBI" id="CHEBI:30616"/>
        <dbReference type="ChEBI" id="CHEBI:43474"/>
        <dbReference type="ChEBI" id="CHEBI:149469"/>
        <dbReference type="ChEBI" id="CHEBI:149473"/>
        <dbReference type="ChEBI" id="CHEBI:456216"/>
        <dbReference type="EC" id="6.3.3.3"/>
    </reaction>
</comment>
<evidence type="ECO:0000256" key="2">
    <source>
        <dbReference type="ARBA" id="ARBA00022598"/>
    </source>
</evidence>
<dbReference type="EMBL" id="UFRQ01000003">
    <property type="protein sequence ID" value="SUT88908.1"/>
    <property type="molecule type" value="Genomic_DNA"/>
</dbReference>
<evidence type="ECO:0000256" key="10">
    <source>
        <dbReference type="ARBA" id="ARBA00022842"/>
    </source>
</evidence>
<dbReference type="InterPro" id="IPR011814">
    <property type="entry name" value="BioC"/>
</dbReference>
<dbReference type="GO" id="GO:0005829">
    <property type="term" value="C:cytosol"/>
    <property type="evidence" value="ECO:0007669"/>
    <property type="project" value="TreeGrafter"/>
</dbReference>
<evidence type="ECO:0000313" key="15">
    <source>
        <dbReference type="Proteomes" id="UP000254649"/>
    </source>
</evidence>
<keyword evidence="10 12" id="KW-0460">Magnesium</keyword>
<evidence type="ECO:0000256" key="11">
    <source>
        <dbReference type="ARBA" id="ARBA00047386"/>
    </source>
</evidence>
<proteinExistence type="inferred from homology"/>
<evidence type="ECO:0000256" key="13">
    <source>
        <dbReference type="HAMAP-Rule" id="MF_00835"/>
    </source>
</evidence>
<evidence type="ECO:0000256" key="8">
    <source>
        <dbReference type="ARBA" id="ARBA00022756"/>
    </source>
</evidence>
<gene>
    <name evidence="14" type="primary">bioD_1</name>
    <name evidence="13" type="synonym">bioC</name>
    <name evidence="12" type="synonym">bioD</name>
    <name evidence="14" type="ORF">NCTC10801_00691</name>
</gene>
<dbReference type="CDD" id="cd03109">
    <property type="entry name" value="DTBS"/>
    <property type="match status" value="1"/>
</dbReference>
<comment type="similarity">
    <text evidence="12">Belongs to the dethiobiotin synthetase family.</text>
</comment>
<evidence type="ECO:0000256" key="6">
    <source>
        <dbReference type="ARBA" id="ARBA00022723"/>
    </source>
</evidence>
<evidence type="ECO:0000256" key="12">
    <source>
        <dbReference type="HAMAP-Rule" id="MF_00336"/>
    </source>
</evidence>
<dbReference type="Pfam" id="PF13489">
    <property type="entry name" value="Methyltransf_23"/>
    <property type="match status" value="1"/>
</dbReference>
<evidence type="ECO:0000313" key="14">
    <source>
        <dbReference type="EMBL" id="SUT88908.1"/>
    </source>
</evidence>
<sequence length="468" mass="53044">MQLVDKQQVAIRFSQAKSEYDNNAIAQQCIVQKLTTLLATQGKAFGKILEIGCGTGMLSEQLVSQCSFERLVLNDLCRDYEPTLRKKLPYSSVHYHFGDAERENFGIGYDLVISASAIQWFENEANFLKKTANMLNDDGILLFNTFSPKNLYEIKCLLKTGLTYPTEDEWYKLLADEFEVLVLTTEEIPLYFDCALSVLTHLNKTGISIIDPSKWSDKRLMQFEQRYRTRFQQDLGVTLTYMPLYVMARKKGNNMLGKVIFVSGIDTDVGKTIATGFYAKTLQEQGFSVITQKMIQTGCEGIAADILVHRKIQGIDLLPEDKAGLTCPYVFPYPCSPHLAARLAHTEIDENKINHAVHQLRQKYDYVLLEGAGGLAVPYTETRTTLDYLKTQQYPLILVSSGKLGSINHTLLSLMACQQYQIPLEALVYNRYLDQDSLISQNTEAYLLNYLQQHFPKAKLIPLDKVIA</sequence>
<keyword evidence="8 12" id="KW-0093">Biotin biosynthesis</keyword>
<dbReference type="FunFam" id="3.40.50.300:FF:000292">
    <property type="entry name" value="ATP-dependent dethiobiotin synthetase BioD"/>
    <property type="match status" value="1"/>
</dbReference>
<keyword evidence="6 12" id="KW-0479">Metal-binding</keyword>
<dbReference type="PANTHER" id="PTHR43210:SF2">
    <property type="entry name" value="ATP-DEPENDENT DETHIOBIOTIN SYNTHETASE BIOD 2"/>
    <property type="match status" value="1"/>
</dbReference>
<dbReference type="PANTHER" id="PTHR43210">
    <property type="entry name" value="DETHIOBIOTIN SYNTHETASE"/>
    <property type="match status" value="1"/>
</dbReference>
<comment type="subunit">
    <text evidence="12">Homodimer.</text>
</comment>
<comment type="pathway">
    <text evidence="12">Cofactor biosynthesis; biotin biosynthesis; biotin from 7,8-diaminononanoate: step 1/2.</text>
</comment>